<reference evidence="1" key="2">
    <citation type="submission" date="2021-03" db="UniProtKB">
        <authorList>
            <consortium name="EnsemblPlants"/>
        </authorList>
    </citation>
    <scope>IDENTIFICATION</scope>
</reference>
<protein>
    <submittedName>
        <fullName evidence="1">Uncharacterized protein</fullName>
    </submittedName>
</protein>
<reference evidence="1" key="1">
    <citation type="submission" date="2018-11" db="EMBL/GenBank/DDBJ databases">
        <authorList>
            <person name="Grassa J C."/>
        </authorList>
    </citation>
    <scope>NUCLEOTIDE SEQUENCE [LARGE SCALE GENOMIC DNA]</scope>
</reference>
<sequence length="139" mass="15031">MITNLANTSTGNLHASPSIHTPTITMSVATSNANTRPTVQNITHSSFGTQVITSDSIITSTKDKGKAILSDDNSQHFETLAMTFIKQINPKKFLSVLKRCRNINQGSVSTDDFNPQHVSGAQTDSTEEISSFSVEVAFK</sequence>
<dbReference type="Gramene" id="evm.model.06.1081">
    <property type="protein sequence ID" value="cds.evm.model.06.1081"/>
    <property type="gene ID" value="evm.TU.06.1081"/>
</dbReference>
<dbReference type="AlphaFoldDB" id="A0A803PT15"/>
<evidence type="ECO:0000313" key="1">
    <source>
        <dbReference type="EnsemblPlants" id="cds.evm.model.06.1081"/>
    </source>
</evidence>
<dbReference type="EnsemblPlants" id="evm.model.06.1081">
    <property type="protein sequence ID" value="cds.evm.model.06.1081"/>
    <property type="gene ID" value="evm.TU.06.1081"/>
</dbReference>
<organism evidence="1 2">
    <name type="scientific">Cannabis sativa</name>
    <name type="common">Hemp</name>
    <name type="synonym">Marijuana</name>
    <dbReference type="NCBI Taxonomy" id="3483"/>
    <lineage>
        <taxon>Eukaryota</taxon>
        <taxon>Viridiplantae</taxon>
        <taxon>Streptophyta</taxon>
        <taxon>Embryophyta</taxon>
        <taxon>Tracheophyta</taxon>
        <taxon>Spermatophyta</taxon>
        <taxon>Magnoliopsida</taxon>
        <taxon>eudicotyledons</taxon>
        <taxon>Gunneridae</taxon>
        <taxon>Pentapetalae</taxon>
        <taxon>rosids</taxon>
        <taxon>fabids</taxon>
        <taxon>Rosales</taxon>
        <taxon>Cannabaceae</taxon>
        <taxon>Cannabis</taxon>
    </lineage>
</organism>
<dbReference type="EMBL" id="UZAU01000589">
    <property type="status" value="NOT_ANNOTATED_CDS"/>
    <property type="molecule type" value="Genomic_DNA"/>
</dbReference>
<accession>A0A803PT15</accession>
<proteinExistence type="predicted"/>
<evidence type="ECO:0000313" key="2">
    <source>
        <dbReference type="Proteomes" id="UP000596661"/>
    </source>
</evidence>
<name>A0A803PT15_CANSA</name>
<keyword evidence="2" id="KW-1185">Reference proteome</keyword>
<dbReference type="Proteomes" id="UP000596661">
    <property type="component" value="Chromosome 6"/>
</dbReference>